<keyword evidence="2" id="KW-1185">Reference proteome</keyword>
<name>A0AAV4QNK0_CAEEX</name>
<dbReference type="AlphaFoldDB" id="A0AAV4QNK0"/>
<accession>A0AAV4QNK0</accession>
<reference evidence="1 2" key="1">
    <citation type="submission" date="2021-06" db="EMBL/GenBank/DDBJ databases">
        <title>Caerostris extrusa draft genome.</title>
        <authorList>
            <person name="Kono N."/>
            <person name="Arakawa K."/>
        </authorList>
    </citation>
    <scope>NUCLEOTIDE SEQUENCE [LARGE SCALE GENOMIC DNA]</scope>
</reference>
<organism evidence="1 2">
    <name type="scientific">Caerostris extrusa</name>
    <name type="common">Bark spider</name>
    <name type="synonym">Caerostris bankana</name>
    <dbReference type="NCBI Taxonomy" id="172846"/>
    <lineage>
        <taxon>Eukaryota</taxon>
        <taxon>Metazoa</taxon>
        <taxon>Ecdysozoa</taxon>
        <taxon>Arthropoda</taxon>
        <taxon>Chelicerata</taxon>
        <taxon>Arachnida</taxon>
        <taxon>Araneae</taxon>
        <taxon>Araneomorphae</taxon>
        <taxon>Entelegynae</taxon>
        <taxon>Araneoidea</taxon>
        <taxon>Araneidae</taxon>
        <taxon>Caerostris</taxon>
    </lineage>
</organism>
<evidence type="ECO:0000313" key="2">
    <source>
        <dbReference type="Proteomes" id="UP001054945"/>
    </source>
</evidence>
<comment type="caution">
    <text evidence="1">The sequence shown here is derived from an EMBL/GenBank/DDBJ whole genome shotgun (WGS) entry which is preliminary data.</text>
</comment>
<protein>
    <submittedName>
        <fullName evidence="1">Uncharacterized protein</fullName>
    </submittedName>
</protein>
<evidence type="ECO:0000313" key="1">
    <source>
        <dbReference type="EMBL" id="GIY09951.1"/>
    </source>
</evidence>
<dbReference type="EMBL" id="BPLR01006449">
    <property type="protein sequence ID" value="GIY09951.1"/>
    <property type="molecule type" value="Genomic_DNA"/>
</dbReference>
<dbReference type="Proteomes" id="UP001054945">
    <property type="component" value="Unassembled WGS sequence"/>
</dbReference>
<sequence>MEVFIVCIIRWSHPCFLSFAKVDVGMVIPDTGGDRRFPFSPFEMPRIFTLIVLSKEFLKNSFGFMVGPDKKK</sequence>
<gene>
    <name evidence="1" type="ORF">CEXT_178301</name>
</gene>
<proteinExistence type="predicted"/>